<dbReference type="InterPro" id="IPR036056">
    <property type="entry name" value="Fibrinogen-like_C"/>
</dbReference>
<dbReference type="PANTHER" id="PTHR19143">
    <property type="entry name" value="FIBRINOGEN/TENASCIN/ANGIOPOEITIN"/>
    <property type="match status" value="1"/>
</dbReference>
<dbReference type="Proteomes" id="UP001152320">
    <property type="component" value="Chromosome 4"/>
</dbReference>
<evidence type="ECO:0000259" key="2">
    <source>
        <dbReference type="PROSITE" id="PS51406"/>
    </source>
</evidence>
<evidence type="ECO:0000256" key="1">
    <source>
        <dbReference type="ARBA" id="ARBA00023157"/>
    </source>
</evidence>
<comment type="caution">
    <text evidence="3">The sequence shown here is derived from an EMBL/GenBank/DDBJ whole genome shotgun (WGS) entry which is preliminary data.</text>
</comment>
<protein>
    <submittedName>
        <fullName evidence="3">Ficolin-1</fullName>
    </submittedName>
</protein>
<dbReference type="GO" id="GO:0005615">
    <property type="term" value="C:extracellular space"/>
    <property type="evidence" value="ECO:0007669"/>
    <property type="project" value="TreeGrafter"/>
</dbReference>
<keyword evidence="1" id="KW-1015">Disulfide bond</keyword>
<dbReference type="InterPro" id="IPR050373">
    <property type="entry name" value="Fibrinogen_C-term_domain"/>
</dbReference>
<evidence type="ECO:0000313" key="3">
    <source>
        <dbReference type="EMBL" id="KAJ8043564.1"/>
    </source>
</evidence>
<sequence length="266" mass="30864">MVIYDNFRIGDEGSRFNLVSLGQYSGTADSFVQRCPGNVEYTQNTFIGEDQTCTVLPTDCSEIFQNGSTENGVYTILPNNWSGLPFKVYCNMENGRGWTVFQRRVNGSVNFYLDWEDYKEGFGFLDHEFWLGNDKIATLTNQRGYELRIDLINSLDTPYYATYSYFLITNEDDNYRLTLGSFGGNTGTDALDYARGYPFSTRDQDNDLIDGNCAQYWHGAWWYTYCHHSNLNGGYFESEYRGVWWNDLPGNEYNIQYTEMKIRPIK</sequence>
<dbReference type="EMBL" id="JAIZAY010000004">
    <property type="protein sequence ID" value="KAJ8043564.1"/>
    <property type="molecule type" value="Genomic_DNA"/>
</dbReference>
<dbReference type="CDD" id="cd00087">
    <property type="entry name" value="FReD"/>
    <property type="match status" value="1"/>
</dbReference>
<dbReference type="Pfam" id="PF00147">
    <property type="entry name" value="Fibrinogen_C"/>
    <property type="match status" value="1"/>
</dbReference>
<dbReference type="InterPro" id="IPR020837">
    <property type="entry name" value="Fibrinogen_CS"/>
</dbReference>
<organism evidence="3 4">
    <name type="scientific">Holothuria leucospilota</name>
    <name type="common">Black long sea cucumber</name>
    <name type="synonym">Mertensiothuria leucospilota</name>
    <dbReference type="NCBI Taxonomy" id="206669"/>
    <lineage>
        <taxon>Eukaryota</taxon>
        <taxon>Metazoa</taxon>
        <taxon>Echinodermata</taxon>
        <taxon>Eleutherozoa</taxon>
        <taxon>Echinozoa</taxon>
        <taxon>Holothuroidea</taxon>
        <taxon>Aspidochirotacea</taxon>
        <taxon>Aspidochirotida</taxon>
        <taxon>Holothuriidae</taxon>
        <taxon>Holothuria</taxon>
    </lineage>
</organism>
<dbReference type="PROSITE" id="PS00514">
    <property type="entry name" value="FIBRINOGEN_C_1"/>
    <property type="match status" value="1"/>
</dbReference>
<dbReference type="FunFam" id="3.90.215.10:FF:000001">
    <property type="entry name" value="Tenascin isoform 1"/>
    <property type="match status" value="1"/>
</dbReference>
<dbReference type="SMART" id="SM00186">
    <property type="entry name" value="FBG"/>
    <property type="match status" value="1"/>
</dbReference>
<dbReference type="OrthoDB" id="7735550at2759"/>
<keyword evidence="4" id="KW-1185">Reference proteome</keyword>
<gene>
    <name evidence="3" type="ORF">HOLleu_10711</name>
</gene>
<feature type="domain" description="Fibrinogen C-terminal" evidence="2">
    <location>
        <begin position="51"/>
        <end position="266"/>
    </location>
</feature>
<accession>A0A9Q1CFI7</accession>
<proteinExistence type="predicted"/>
<name>A0A9Q1CFI7_HOLLE</name>
<dbReference type="SUPFAM" id="SSF56496">
    <property type="entry name" value="Fibrinogen C-terminal domain-like"/>
    <property type="match status" value="1"/>
</dbReference>
<dbReference type="Gene3D" id="3.90.215.10">
    <property type="entry name" value="Gamma Fibrinogen, chain A, domain 1"/>
    <property type="match status" value="1"/>
</dbReference>
<reference evidence="3" key="1">
    <citation type="submission" date="2021-10" db="EMBL/GenBank/DDBJ databases">
        <title>Tropical sea cucumber genome reveals ecological adaptation and Cuvierian tubules defense mechanism.</title>
        <authorList>
            <person name="Chen T."/>
        </authorList>
    </citation>
    <scope>NUCLEOTIDE SEQUENCE</scope>
    <source>
        <strain evidence="3">Nanhai2018</strain>
        <tissue evidence="3">Muscle</tissue>
    </source>
</reference>
<evidence type="ECO:0000313" key="4">
    <source>
        <dbReference type="Proteomes" id="UP001152320"/>
    </source>
</evidence>
<dbReference type="AlphaFoldDB" id="A0A9Q1CFI7"/>
<dbReference type="InterPro" id="IPR014716">
    <property type="entry name" value="Fibrinogen_a/b/g_C_1"/>
</dbReference>
<dbReference type="PROSITE" id="PS51406">
    <property type="entry name" value="FIBRINOGEN_C_2"/>
    <property type="match status" value="1"/>
</dbReference>
<dbReference type="InterPro" id="IPR002181">
    <property type="entry name" value="Fibrinogen_a/b/g_C_dom"/>
</dbReference>
<dbReference type="PANTHER" id="PTHR19143:SF444">
    <property type="entry name" value="PROTEIN SCABROUS"/>
    <property type="match status" value="1"/>
</dbReference>
<dbReference type="NCBIfam" id="NF040941">
    <property type="entry name" value="GGGWT_bact"/>
    <property type="match status" value="1"/>
</dbReference>